<dbReference type="AlphaFoldDB" id="A0A4R4YJL9"/>
<dbReference type="Proteomes" id="UP000295302">
    <property type="component" value="Unassembled WGS sequence"/>
</dbReference>
<comment type="caution">
    <text evidence="1">The sequence shown here is derived from an EMBL/GenBank/DDBJ whole genome shotgun (WGS) entry which is preliminary data.</text>
</comment>
<name>A0A4R4YJL9_9ACTN</name>
<evidence type="ECO:0000313" key="2">
    <source>
        <dbReference type="Proteomes" id="UP000295302"/>
    </source>
</evidence>
<gene>
    <name evidence="1" type="ORF">E1286_27655</name>
</gene>
<dbReference type="OrthoDB" id="8438314at2"/>
<accession>A0A4R4YJL9</accession>
<proteinExistence type="predicted"/>
<reference evidence="1 2" key="1">
    <citation type="submission" date="2019-03" db="EMBL/GenBank/DDBJ databases">
        <title>Draft genome sequences of novel Actinobacteria.</title>
        <authorList>
            <person name="Sahin N."/>
            <person name="Ay H."/>
            <person name="Saygin H."/>
        </authorList>
    </citation>
    <scope>NUCLEOTIDE SEQUENCE [LARGE SCALE GENOMIC DNA]</scope>
    <source>
        <strain evidence="1 2">CH32</strain>
    </source>
</reference>
<protein>
    <submittedName>
        <fullName evidence="1">Uncharacterized protein</fullName>
    </submittedName>
</protein>
<sequence>MTHSQRTYECSTGIENVEIRLHQTVLYNSIYRADAELLVNTHAYGTPAAQAPVVHLRTIEPEAAAATYLASFERVWANAKASTE</sequence>
<dbReference type="RefSeq" id="WP_132616978.1">
    <property type="nucleotide sequence ID" value="NZ_SMKQ01000103.1"/>
</dbReference>
<organism evidence="1 2">
    <name type="scientific">Nonomuraea terrae</name>
    <dbReference type="NCBI Taxonomy" id="2530383"/>
    <lineage>
        <taxon>Bacteria</taxon>
        <taxon>Bacillati</taxon>
        <taxon>Actinomycetota</taxon>
        <taxon>Actinomycetes</taxon>
        <taxon>Streptosporangiales</taxon>
        <taxon>Streptosporangiaceae</taxon>
        <taxon>Nonomuraea</taxon>
    </lineage>
</organism>
<dbReference type="EMBL" id="SMKQ01000103">
    <property type="protein sequence ID" value="TDD44209.1"/>
    <property type="molecule type" value="Genomic_DNA"/>
</dbReference>
<evidence type="ECO:0000313" key="1">
    <source>
        <dbReference type="EMBL" id="TDD44209.1"/>
    </source>
</evidence>
<keyword evidence="2" id="KW-1185">Reference proteome</keyword>